<dbReference type="HOGENOM" id="CLU_175368_0_0_10"/>
<dbReference type="STRING" id="319225.Plut_1714"/>
<dbReference type="eggNOG" id="ENOG502ZNKM">
    <property type="taxonomic scope" value="Bacteria"/>
</dbReference>
<reference evidence="3" key="1">
    <citation type="submission" date="2005-08" db="EMBL/GenBank/DDBJ databases">
        <title>Complete sequence of Pelodictyon luteolum DSM 273.</title>
        <authorList>
            <consortium name="US DOE Joint Genome Institute"/>
            <person name="Copeland A."/>
            <person name="Lucas S."/>
            <person name="Lapidus A."/>
            <person name="Barry K."/>
            <person name="Detter J.C."/>
            <person name="Glavina T."/>
            <person name="Hammon N."/>
            <person name="Israni S."/>
            <person name="Pitluck S."/>
            <person name="Bryant D."/>
            <person name="Schmutz J."/>
            <person name="Larimer F."/>
            <person name="Land M."/>
            <person name="Kyrpides N."/>
            <person name="Ivanova N."/>
            <person name="Richardson P."/>
        </authorList>
    </citation>
    <scope>NUCLEOTIDE SEQUENCE [LARGE SCALE GENOMIC DNA]</scope>
    <source>
        <strain evidence="3">DSM 273 / BCRC 81028 / 2530</strain>
    </source>
</reference>
<organism evidence="2 3">
    <name type="scientific">Chlorobium luteolum (strain DSM 273 / BCRC 81028 / 2530)</name>
    <name type="common">Pelodictyon luteolum</name>
    <dbReference type="NCBI Taxonomy" id="319225"/>
    <lineage>
        <taxon>Bacteria</taxon>
        <taxon>Pseudomonadati</taxon>
        <taxon>Chlorobiota</taxon>
        <taxon>Chlorobiia</taxon>
        <taxon>Chlorobiales</taxon>
        <taxon>Chlorobiaceae</taxon>
        <taxon>Chlorobium/Pelodictyon group</taxon>
        <taxon>Pelodictyon</taxon>
    </lineage>
</organism>
<evidence type="ECO:0000313" key="3">
    <source>
        <dbReference type="Proteomes" id="UP000002709"/>
    </source>
</evidence>
<keyword evidence="1" id="KW-1133">Transmembrane helix</keyword>
<keyword evidence="3" id="KW-1185">Reference proteome</keyword>
<sequence length="91" mass="9988">MEQEVPVIIHGKSEADAQRNTAADGRIPESIREISDSLSDAFSRFKQSESYDRILEGAAETKDYIRQNPGPSLLYALGAGVLLGLILGKRR</sequence>
<dbReference type="RefSeq" id="WP_011358440.1">
    <property type="nucleotide sequence ID" value="NC_007512.1"/>
</dbReference>
<keyword evidence="1" id="KW-0472">Membrane</keyword>
<feature type="transmembrane region" description="Helical" evidence="1">
    <location>
        <begin position="72"/>
        <end position="88"/>
    </location>
</feature>
<evidence type="ECO:0008006" key="4">
    <source>
        <dbReference type="Google" id="ProtNLM"/>
    </source>
</evidence>
<dbReference type="Proteomes" id="UP000002709">
    <property type="component" value="Chromosome"/>
</dbReference>
<dbReference type="KEGG" id="plt:Plut_1714"/>
<proteinExistence type="predicted"/>
<evidence type="ECO:0000256" key="1">
    <source>
        <dbReference type="SAM" id="Phobius"/>
    </source>
</evidence>
<protein>
    <recommendedName>
        <fullName evidence="4">DUF883 domain-containing protein</fullName>
    </recommendedName>
</protein>
<accession>Q3B263</accession>
<keyword evidence="1" id="KW-0812">Transmembrane</keyword>
<dbReference type="EMBL" id="CP000096">
    <property type="protein sequence ID" value="ABB24568.1"/>
    <property type="molecule type" value="Genomic_DNA"/>
</dbReference>
<gene>
    <name evidence="2" type="ordered locus">Plut_1714</name>
</gene>
<dbReference type="AlphaFoldDB" id="Q3B263"/>
<evidence type="ECO:0000313" key="2">
    <source>
        <dbReference type="EMBL" id="ABB24568.1"/>
    </source>
</evidence>
<name>Q3B263_CHLL3</name>
<dbReference type="OrthoDB" id="595238at2"/>